<reference evidence="2 3" key="1">
    <citation type="submission" date="2019-04" db="EMBL/GenBank/DDBJ databases">
        <authorList>
            <person name="Van Vliet M D."/>
        </authorList>
    </citation>
    <scope>NUCLEOTIDE SEQUENCE [LARGE SCALE GENOMIC DNA]</scope>
    <source>
        <strain evidence="2 3">F21</strain>
    </source>
</reference>
<dbReference type="EMBL" id="CAAHFH010000001">
    <property type="protein sequence ID" value="VGO19616.1"/>
    <property type="molecule type" value="Genomic_DNA"/>
</dbReference>
<dbReference type="Proteomes" id="UP000346198">
    <property type="component" value="Unassembled WGS sequence"/>
</dbReference>
<protein>
    <submittedName>
        <fullName evidence="2">Uncharacterized protein</fullName>
    </submittedName>
</protein>
<feature type="chain" id="PRO_5025595965" evidence="1">
    <location>
        <begin position="24"/>
        <end position="750"/>
    </location>
</feature>
<gene>
    <name evidence="2" type="ORF">SCARR_01675</name>
</gene>
<sequence>MKKLKIATSMIAAMFFAAAAVQADVFTISTNAPTVNVVESFNTLDYTNTTATLAGMGPNRIELSGTQNRYAGQSVTIAPTNNVQADSITFRSYSTINFNDGGTNTFELYIVANNVTAGSYTYDFSTNSIVKGDYMTFDLGGVALNAGVEYEFQMYYSEFDDDNKLGFERDQGGDSYAGGALFSGSDTNAAIVMPKDNVSLSGTSDMTFFLQGTATPYTPPVTQIEVSATAPTADVLESYDATANLSSMSPRRKVTQTVPNRTLGQTFTVTNEIFSIDALTLFGKNAINFSGDGGTHTFLIAFMKETSNDSATDKYIETFAYDMSGQNVAADERYITFNLDSPMSNLVAGTYSFELWWGEENDLNDKAFERSKDVDHYAGGGQISKSPATVFPNANMSPNGTADMTFYIHGSDEASMPVVHTASTNKPNTDILESFEVSSDLAGWGPTRLEEPTLTNANNRVIGQTFTLDHAGEVTLTAITVRQHPEWNGDFRDANTHTFLVAVSADTDGNGKGDAPLGTFEYDFTSEYFNQGEYFTFHLGEGISGVTGGTYQIEYYWGEVDPDRNNFGLERSKANNNYVDGAEYSAQAYNGAVNGFPSLEIGNLNAASDLTFFIQGIVEVSADPYADWAGGYPGFTDTDQESDPEGDGLNNLMEYALNGDPMINDAGSVKPGTSTDGSWFIHVHTERVGDSSLSYAVELDQNANLSSASWATNGIDPVAESAVSGDYKSVTNRTDATGAKEFVRLKVEKN</sequence>
<name>A0A6C2UK93_9BACT</name>
<keyword evidence="1" id="KW-0732">Signal</keyword>
<dbReference type="AlphaFoldDB" id="A0A6C2UK93"/>
<evidence type="ECO:0000313" key="2">
    <source>
        <dbReference type="EMBL" id="VGO19616.1"/>
    </source>
</evidence>
<organism evidence="2 3">
    <name type="scientific">Pontiella sulfatireligans</name>
    <dbReference type="NCBI Taxonomy" id="2750658"/>
    <lineage>
        <taxon>Bacteria</taxon>
        <taxon>Pseudomonadati</taxon>
        <taxon>Kiritimatiellota</taxon>
        <taxon>Kiritimatiellia</taxon>
        <taxon>Kiritimatiellales</taxon>
        <taxon>Pontiellaceae</taxon>
        <taxon>Pontiella</taxon>
    </lineage>
</organism>
<dbReference type="RefSeq" id="WP_136060999.1">
    <property type="nucleotide sequence ID" value="NZ_CAAHFH010000001.1"/>
</dbReference>
<evidence type="ECO:0000256" key="1">
    <source>
        <dbReference type="SAM" id="SignalP"/>
    </source>
</evidence>
<accession>A0A6C2UK93</accession>
<proteinExistence type="predicted"/>
<keyword evidence="3" id="KW-1185">Reference proteome</keyword>
<feature type="signal peptide" evidence="1">
    <location>
        <begin position="1"/>
        <end position="23"/>
    </location>
</feature>
<evidence type="ECO:0000313" key="3">
    <source>
        <dbReference type="Proteomes" id="UP000346198"/>
    </source>
</evidence>